<dbReference type="GeneID" id="20521233"/>
<dbReference type="HOGENOM" id="CLU_2061461_0_0_1"/>
<dbReference type="Proteomes" id="UP000010094">
    <property type="component" value="Chromosome IV"/>
</dbReference>
<dbReference type="KEGG" id="ero:EROM_041690"/>
<dbReference type="OrthoDB" id="10666276at2759"/>
<evidence type="ECO:0000256" key="1">
    <source>
        <dbReference type="SAM" id="Phobius"/>
    </source>
</evidence>
<dbReference type="AlphaFoldDB" id="I7AMJ5"/>
<keyword evidence="1" id="KW-0472">Membrane</keyword>
<name>I7AMJ5_ENCRO</name>
<feature type="transmembrane region" description="Helical" evidence="1">
    <location>
        <begin position="98"/>
        <end position="118"/>
    </location>
</feature>
<proteinExistence type="predicted"/>
<keyword evidence="3" id="KW-1185">Reference proteome</keyword>
<protein>
    <submittedName>
        <fullName evidence="2">Uncharacterized protein</fullName>
    </submittedName>
</protein>
<dbReference type="RefSeq" id="XP_009264431.1">
    <property type="nucleotide sequence ID" value="XM_009266156.1"/>
</dbReference>
<keyword evidence="1" id="KW-1133">Transmembrane helix</keyword>
<organism evidence="2 3">
    <name type="scientific">Encephalitozoon romaleae (strain SJ-2008)</name>
    <name type="common">Microsporidian parasite</name>
    <dbReference type="NCBI Taxonomy" id="1178016"/>
    <lineage>
        <taxon>Eukaryota</taxon>
        <taxon>Fungi</taxon>
        <taxon>Fungi incertae sedis</taxon>
        <taxon>Microsporidia</taxon>
        <taxon>Unikaryonidae</taxon>
        <taxon>Encephalitozoon</taxon>
    </lineage>
</organism>
<evidence type="ECO:0000313" key="2">
    <source>
        <dbReference type="EMBL" id="AFN82934.1"/>
    </source>
</evidence>
<keyword evidence="1" id="KW-0812">Transmembrane</keyword>
<dbReference type="VEuPathDB" id="MicrosporidiaDB:EROM_041690"/>
<evidence type="ECO:0000313" key="3">
    <source>
        <dbReference type="Proteomes" id="UP000010094"/>
    </source>
</evidence>
<sequence>MPHPFYFYYHRMNPDIPEACTTDDLLKNKDRVGIYWKTVLYCFSTPISIVLPIVVYLLAGKKTIKNNLLLRLITIFFPVHTQQRNTLTYFLILGNPNIGLYSTLFLMAFFLHSLLLLFF</sequence>
<feature type="transmembrane region" description="Helical" evidence="1">
    <location>
        <begin position="34"/>
        <end position="59"/>
    </location>
</feature>
<reference evidence="2 3" key="1">
    <citation type="journal article" date="2012" name="Proc. Natl. Acad. Sci. U.S.A.">
        <title>Gain and loss of multiple functionally related, horizontally transferred genes in the reduced genomes of two microsporidian parasites.</title>
        <authorList>
            <person name="Pombert J.-F."/>
            <person name="Selman M."/>
            <person name="Burki F."/>
            <person name="Bardell F.T."/>
            <person name="Farinelli L."/>
            <person name="Solter L.F."/>
            <person name="Whitman D.W."/>
            <person name="Weiss L.M."/>
            <person name="Corradi N."/>
            <person name="Keeling P.J."/>
        </authorList>
    </citation>
    <scope>NUCLEOTIDE SEQUENCE [LARGE SCALE GENOMIC DNA]</scope>
    <source>
        <strain evidence="2 3">SJ-2008</strain>
    </source>
</reference>
<accession>I7AMJ5</accession>
<gene>
    <name evidence="2" type="ordered locus">EROM_041690</name>
</gene>
<dbReference type="EMBL" id="CP003521">
    <property type="protein sequence ID" value="AFN82934.1"/>
    <property type="molecule type" value="Genomic_DNA"/>
</dbReference>